<comment type="caution">
    <text evidence="5">The sequence shown here is derived from an EMBL/GenBank/DDBJ whole genome shotgun (WGS) entry which is preliminary data.</text>
</comment>
<dbReference type="GO" id="GO:0043565">
    <property type="term" value="F:sequence-specific DNA binding"/>
    <property type="evidence" value="ECO:0007669"/>
    <property type="project" value="InterPro"/>
</dbReference>
<proteinExistence type="predicted"/>
<dbReference type="InterPro" id="IPR036388">
    <property type="entry name" value="WH-like_DNA-bd_sf"/>
</dbReference>
<name>A0A7J5BFZ3_9MICO</name>
<dbReference type="PANTHER" id="PTHR30154">
    <property type="entry name" value="LEUCINE-RESPONSIVE REGULATORY PROTEIN"/>
    <property type="match status" value="1"/>
</dbReference>
<dbReference type="Proteomes" id="UP000433493">
    <property type="component" value="Unassembled WGS sequence"/>
</dbReference>
<evidence type="ECO:0000313" key="5">
    <source>
        <dbReference type="EMBL" id="KAB1644812.1"/>
    </source>
</evidence>
<keyword evidence="3" id="KW-0804">Transcription</keyword>
<dbReference type="PANTHER" id="PTHR30154:SF34">
    <property type="entry name" value="TRANSCRIPTIONAL REGULATOR AZLB"/>
    <property type="match status" value="1"/>
</dbReference>
<reference evidence="5 6" key="1">
    <citation type="submission" date="2019-09" db="EMBL/GenBank/DDBJ databases">
        <title>Phylogeny of genus Pseudoclavibacter and closely related genus.</title>
        <authorList>
            <person name="Li Y."/>
        </authorList>
    </citation>
    <scope>NUCLEOTIDE SEQUENCE [LARGE SCALE GENOMIC DNA]</scope>
    <source>
        <strain evidence="5 6">KCTC 13959</strain>
    </source>
</reference>
<dbReference type="InterPro" id="IPR019888">
    <property type="entry name" value="Tscrpt_reg_AsnC-like"/>
</dbReference>
<keyword evidence="6" id="KW-1185">Reference proteome</keyword>
<dbReference type="InterPro" id="IPR000485">
    <property type="entry name" value="AsnC-type_HTH_dom"/>
</dbReference>
<sequence>MDASAVAALERLGRFSREDAQPLREEDRALIPLLFRNGRASVSEIATELDAHASTISRRLNRVLADPRISLRCDIAPVVLQQPISCQWFCRLPPDRHAAAFKMLREFPNLRFCASTTGQTNFTFVIWVGSPDEIFDVERRVVEQITDLSIAENSVTARFHKRMGWPLDARGRRTGEPVLPAFFTGRQTS</sequence>
<evidence type="ECO:0000259" key="4">
    <source>
        <dbReference type="Pfam" id="PF13404"/>
    </source>
</evidence>
<dbReference type="AlphaFoldDB" id="A0A7J5BFZ3"/>
<dbReference type="GO" id="GO:0005829">
    <property type="term" value="C:cytosol"/>
    <property type="evidence" value="ECO:0007669"/>
    <property type="project" value="TreeGrafter"/>
</dbReference>
<gene>
    <name evidence="5" type="ORF">F8O05_00595</name>
</gene>
<dbReference type="OrthoDB" id="4050641at2"/>
<keyword evidence="2" id="KW-0238">DNA-binding</keyword>
<evidence type="ECO:0000256" key="1">
    <source>
        <dbReference type="ARBA" id="ARBA00023015"/>
    </source>
</evidence>
<evidence type="ECO:0000256" key="3">
    <source>
        <dbReference type="ARBA" id="ARBA00023163"/>
    </source>
</evidence>
<organism evidence="5 6">
    <name type="scientific">Gulosibacter chungangensis</name>
    <dbReference type="NCBI Taxonomy" id="979746"/>
    <lineage>
        <taxon>Bacteria</taxon>
        <taxon>Bacillati</taxon>
        <taxon>Actinomycetota</taxon>
        <taxon>Actinomycetes</taxon>
        <taxon>Micrococcales</taxon>
        <taxon>Microbacteriaceae</taxon>
        <taxon>Gulosibacter</taxon>
    </lineage>
</organism>
<dbReference type="GO" id="GO:0043200">
    <property type="term" value="P:response to amino acid"/>
    <property type="evidence" value="ECO:0007669"/>
    <property type="project" value="TreeGrafter"/>
</dbReference>
<keyword evidence="1" id="KW-0805">Transcription regulation</keyword>
<dbReference type="SMART" id="SM00344">
    <property type="entry name" value="HTH_ASNC"/>
    <property type="match status" value="1"/>
</dbReference>
<protein>
    <submittedName>
        <fullName evidence="5">Lrp/AsnC family transcriptional regulator</fullName>
    </submittedName>
</protein>
<accession>A0A7J5BFZ3</accession>
<evidence type="ECO:0000313" key="6">
    <source>
        <dbReference type="Proteomes" id="UP000433493"/>
    </source>
</evidence>
<dbReference type="Gene3D" id="1.10.10.10">
    <property type="entry name" value="Winged helix-like DNA-binding domain superfamily/Winged helix DNA-binding domain"/>
    <property type="match status" value="1"/>
</dbReference>
<dbReference type="Pfam" id="PF13404">
    <property type="entry name" value="HTH_AsnC-type"/>
    <property type="match status" value="1"/>
</dbReference>
<feature type="domain" description="HTH asnC-type" evidence="4">
    <location>
        <begin position="27"/>
        <end position="62"/>
    </location>
</feature>
<dbReference type="EMBL" id="WBKB01000001">
    <property type="protein sequence ID" value="KAB1644812.1"/>
    <property type="molecule type" value="Genomic_DNA"/>
</dbReference>
<evidence type="ECO:0000256" key="2">
    <source>
        <dbReference type="ARBA" id="ARBA00023125"/>
    </source>
</evidence>
<dbReference type="RefSeq" id="WP_158050825.1">
    <property type="nucleotide sequence ID" value="NZ_WBKB01000001.1"/>
</dbReference>